<protein>
    <submittedName>
        <fullName evidence="1">Uncharacterized protein</fullName>
    </submittedName>
</protein>
<evidence type="ECO:0000313" key="2">
    <source>
        <dbReference type="Proteomes" id="UP000319852"/>
    </source>
</evidence>
<name>A0A517MV45_9BACT</name>
<accession>A0A517MV45</accession>
<dbReference type="RefSeq" id="WP_218932445.1">
    <property type="nucleotide sequence ID" value="NZ_CP036263.1"/>
</dbReference>
<reference evidence="1 2" key="1">
    <citation type="submission" date="2019-02" db="EMBL/GenBank/DDBJ databases">
        <title>Deep-cultivation of Planctomycetes and their phenomic and genomic characterization uncovers novel biology.</title>
        <authorList>
            <person name="Wiegand S."/>
            <person name="Jogler M."/>
            <person name="Boedeker C."/>
            <person name="Pinto D."/>
            <person name="Vollmers J."/>
            <person name="Rivas-Marin E."/>
            <person name="Kohn T."/>
            <person name="Peeters S.H."/>
            <person name="Heuer A."/>
            <person name="Rast P."/>
            <person name="Oberbeckmann S."/>
            <person name="Bunk B."/>
            <person name="Jeske O."/>
            <person name="Meyerdierks A."/>
            <person name="Storesund J.E."/>
            <person name="Kallscheuer N."/>
            <person name="Luecker S."/>
            <person name="Lage O.M."/>
            <person name="Pohl T."/>
            <person name="Merkel B.J."/>
            <person name="Hornburger P."/>
            <person name="Mueller R.-W."/>
            <person name="Bruemmer F."/>
            <person name="Labrenz M."/>
            <person name="Spormann A.M."/>
            <person name="Op den Camp H."/>
            <person name="Overmann J."/>
            <person name="Amann R."/>
            <person name="Jetten M.S.M."/>
            <person name="Mascher T."/>
            <person name="Medema M.H."/>
            <person name="Devos D.P."/>
            <person name="Kaster A.-K."/>
            <person name="Ovreas L."/>
            <person name="Rohde M."/>
            <person name="Galperin M.Y."/>
            <person name="Jogler C."/>
        </authorList>
    </citation>
    <scope>NUCLEOTIDE SEQUENCE [LARGE SCALE GENOMIC DNA]</scope>
    <source>
        <strain evidence="1 2">HG15A2</strain>
    </source>
</reference>
<keyword evidence="2" id="KW-1185">Reference proteome</keyword>
<gene>
    <name evidence="1" type="ORF">HG15A2_20290</name>
</gene>
<dbReference type="EMBL" id="CP036263">
    <property type="protein sequence ID" value="QDS98746.1"/>
    <property type="molecule type" value="Genomic_DNA"/>
</dbReference>
<dbReference type="AlphaFoldDB" id="A0A517MV45"/>
<proteinExistence type="predicted"/>
<sequence length="53" mass="5831">MRVTHVLDNLLPKLTADWTTSASKRRTESADVGPPDFNLALLKMHAVVVTEAI</sequence>
<dbReference type="KEGG" id="amob:HG15A2_20290"/>
<organism evidence="1 2">
    <name type="scientific">Adhaeretor mobilis</name>
    <dbReference type="NCBI Taxonomy" id="1930276"/>
    <lineage>
        <taxon>Bacteria</taxon>
        <taxon>Pseudomonadati</taxon>
        <taxon>Planctomycetota</taxon>
        <taxon>Planctomycetia</taxon>
        <taxon>Pirellulales</taxon>
        <taxon>Lacipirellulaceae</taxon>
        <taxon>Adhaeretor</taxon>
    </lineage>
</organism>
<dbReference type="Proteomes" id="UP000319852">
    <property type="component" value="Chromosome"/>
</dbReference>
<evidence type="ECO:0000313" key="1">
    <source>
        <dbReference type="EMBL" id="QDS98746.1"/>
    </source>
</evidence>